<proteinExistence type="predicted"/>
<sequence length="423" mass="44460">MAIFSRSTAFTRVTSIAAQRAIHAAFTWIHNNPKTLIDRQAELVAIPAPPFGEQARTQWIAERFVEIGLASVTTDTIGNVIGFIPATHLPADSTGPVVVLSAHLDTVFPAVTPLRPVLTRDNDANRLAAPGSCDNAAGVIGMLALAQAITQAKVHLASPIVILANVGEEGEGDLRGVRHFYNHPELAGRIAAHIVLDGAGADSAVTQALGSLRFQVTINGPGGHSFTDAGTPNPIVALATALANLGLTPMPEKPSTTLNVGTIHGGTSVNSIPESATASIDFRSTSSEELLRLEVALHRAVEDAVDQNNAAAKYNRKSNRGLLTYTVKKIGDRPAAQLPADSPILETLRAVDRHLGIQTDLRLGSTDANIPIALGIPSLSMGAGGDGGGAHTVSEWYSDKDRETGLRRILLLCVAMTEWAAEQ</sequence>
<accession>A0AAU7DDQ2</accession>
<dbReference type="SUPFAM" id="SSF53187">
    <property type="entry name" value="Zn-dependent exopeptidases"/>
    <property type="match status" value="1"/>
</dbReference>
<keyword evidence="1" id="KW-0479">Metal-binding</keyword>
<dbReference type="Gene3D" id="3.40.630.10">
    <property type="entry name" value="Zn peptidases"/>
    <property type="match status" value="1"/>
</dbReference>
<dbReference type="EMBL" id="CP121196">
    <property type="protein sequence ID" value="XBH15964.1"/>
    <property type="molecule type" value="Genomic_DNA"/>
</dbReference>
<dbReference type="InterPro" id="IPR036264">
    <property type="entry name" value="Bact_exopeptidase_dim_dom"/>
</dbReference>
<keyword evidence="2" id="KW-0378">Hydrolase</keyword>
<dbReference type="SUPFAM" id="SSF55031">
    <property type="entry name" value="Bacterial exopeptidase dimerisation domain"/>
    <property type="match status" value="1"/>
</dbReference>
<dbReference type="Gene3D" id="3.30.70.360">
    <property type="match status" value="1"/>
</dbReference>
<evidence type="ECO:0000259" key="3">
    <source>
        <dbReference type="Pfam" id="PF07687"/>
    </source>
</evidence>
<dbReference type="GO" id="GO:0016787">
    <property type="term" value="F:hydrolase activity"/>
    <property type="evidence" value="ECO:0007669"/>
    <property type="project" value="UniProtKB-KW"/>
</dbReference>
<dbReference type="RefSeq" id="WP_348261194.1">
    <property type="nucleotide sequence ID" value="NZ_CP121196.1"/>
</dbReference>
<dbReference type="PANTHER" id="PTHR43808">
    <property type="entry name" value="ACETYLORNITHINE DEACETYLASE"/>
    <property type="match status" value="1"/>
</dbReference>
<dbReference type="Pfam" id="PF01546">
    <property type="entry name" value="Peptidase_M20"/>
    <property type="match status" value="1"/>
</dbReference>
<evidence type="ECO:0000256" key="2">
    <source>
        <dbReference type="ARBA" id="ARBA00022801"/>
    </source>
</evidence>
<dbReference type="PANTHER" id="PTHR43808:SF17">
    <property type="entry name" value="PEPTIDASE M20"/>
    <property type="match status" value="1"/>
</dbReference>
<dbReference type="InterPro" id="IPR002933">
    <property type="entry name" value="Peptidase_M20"/>
</dbReference>
<dbReference type="InterPro" id="IPR050072">
    <property type="entry name" value="Peptidase_M20A"/>
</dbReference>
<gene>
    <name evidence="4" type="ORF">P8935_15465</name>
</gene>
<dbReference type="Pfam" id="PF07687">
    <property type="entry name" value="M20_dimer"/>
    <property type="match status" value="1"/>
</dbReference>
<dbReference type="InterPro" id="IPR011650">
    <property type="entry name" value="Peptidase_M20_dimer"/>
</dbReference>
<dbReference type="GO" id="GO:0046872">
    <property type="term" value="F:metal ion binding"/>
    <property type="evidence" value="ECO:0007669"/>
    <property type="project" value="UniProtKB-KW"/>
</dbReference>
<organism evidence="4">
    <name type="scientific">Telmatobacter sp. DSM 110680</name>
    <dbReference type="NCBI Taxonomy" id="3036704"/>
    <lineage>
        <taxon>Bacteria</taxon>
        <taxon>Pseudomonadati</taxon>
        <taxon>Acidobacteriota</taxon>
        <taxon>Terriglobia</taxon>
        <taxon>Terriglobales</taxon>
        <taxon>Acidobacteriaceae</taxon>
        <taxon>Telmatobacter</taxon>
    </lineage>
</organism>
<protein>
    <submittedName>
        <fullName evidence="4">M20/M25/M40 family metallo-hydrolase</fullName>
    </submittedName>
</protein>
<evidence type="ECO:0000313" key="4">
    <source>
        <dbReference type="EMBL" id="XBH15964.1"/>
    </source>
</evidence>
<reference evidence="4" key="1">
    <citation type="submission" date="2023-03" db="EMBL/GenBank/DDBJ databases">
        <title>Edaphobacter sp.</title>
        <authorList>
            <person name="Huber K.J."/>
            <person name="Papendorf J."/>
            <person name="Pilke C."/>
            <person name="Bunk B."/>
            <person name="Sproeer C."/>
            <person name="Pester M."/>
        </authorList>
    </citation>
    <scope>NUCLEOTIDE SEQUENCE</scope>
    <source>
        <strain evidence="4">DSM 110680</strain>
    </source>
</reference>
<feature type="domain" description="Peptidase M20 dimerisation" evidence="3">
    <location>
        <begin position="210"/>
        <end position="304"/>
    </location>
</feature>
<name>A0AAU7DDQ2_9BACT</name>
<dbReference type="AlphaFoldDB" id="A0AAU7DDQ2"/>
<evidence type="ECO:0000256" key="1">
    <source>
        <dbReference type="ARBA" id="ARBA00022723"/>
    </source>
</evidence>